<organism evidence="1 2">
    <name type="scientific">Funneliformis geosporum</name>
    <dbReference type="NCBI Taxonomy" id="1117311"/>
    <lineage>
        <taxon>Eukaryota</taxon>
        <taxon>Fungi</taxon>
        <taxon>Fungi incertae sedis</taxon>
        <taxon>Mucoromycota</taxon>
        <taxon>Glomeromycotina</taxon>
        <taxon>Glomeromycetes</taxon>
        <taxon>Glomerales</taxon>
        <taxon>Glomeraceae</taxon>
        <taxon>Funneliformis</taxon>
    </lineage>
</organism>
<accession>A0A9W4SPN8</accession>
<evidence type="ECO:0000313" key="1">
    <source>
        <dbReference type="EMBL" id="CAI2177078.1"/>
    </source>
</evidence>
<sequence>MSSLRIRTHRVVSTSSILNCFLSRITRSRIYPPFNSNARILAAQMRYGRNIRTITGIILLKRNVKREAIRLRMHNLHIISLATDHIWNTSTAVQRDQFATLAASVNTINQNHRANFIYRMTQITTPQETNSSFGNALFNGSAF</sequence>
<protein>
    <submittedName>
        <fullName evidence="1">6942_t:CDS:1</fullName>
    </submittedName>
</protein>
<dbReference type="AlphaFoldDB" id="A0A9W4SPN8"/>
<name>A0A9W4SPN8_9GLOM</name>
<evidence type="ECO:0000313" key="2">
    <source>
        <dbReference type="Proteomes" id="UP001153678"/>
    </source>
</evidence>
<dbReference type="EMBL" id="CAMKVN010001606">
    <property type="protein sequence ID" value="CAI2177078.1"/>
    <property type="molecule type" value="Genomic_DNA"/>
</dbReference>
<dbReference type="OrthoDB" id="2403497at2759"/>
<dbReference type="Proteomes" id="UP001153678">
    <property type="component" value="Unassembled WGS sequence"/>
</dbReference>
<reference evidence="1" key="1">
    <citation type="submission" date="2022-08" db="EMBL/GenBank/DDBJ databases">
        <authorList>
            <person name="Kallberg Y."/>
            <person name="Tangrot J."/>
            <person name="Rosling A."/>
        </authorList>
    </citation>
    <scope>NUCLEOTIDE SEQUENCE</scope>
    <source>
        <strain evidence="1">Wild A</strain>
    </source>
</reference>
<comment type="caution">
    <text evidence="1">The sequence shown here is derived from an EMBL/GenBank/DDBJ whole genome shotgun (WGS) entry which is preliminary data.</text>
</comment>
<gene>
    <name evidence="1" type="ORF">FWILDA_LOCUS7904</name>
</gene>
<proteinExistence type="predicted"/>
<keyword evidence="2" id="KW-1185">Reference proteome</keyword>